<dbReference type="PRINTS" id="PR00598">
    <property type="entry name" value="HTHMARR"/>
</dbReference>
<dbReference type="EMBL" id="FWFR01000007">
    <property type="protein sequence ID" value="SLN77436.1"/>
    <property type="molecule type" value="Genomic_DNA"/>
</dbReference>
<dbReference type="InterPro" id="IPR036388">
    <property type="entry name" value="WH-like_DNA-bd_sf"/>
</dbReference>
<keyword evidence="3" id="KW-0804">Transcription</keyword>
<dbReference type="PROSITE" id="PS01117">
    <property type="entry name" value="HTH_MARR_1"/>
    <property type="match status" value="1"/>
</dbReference>
<keyword evidence="1" id="KW-0805">Transcription regulation</keyword>
<protein>
    <submittedName>
        <fullName evidence="5">Transcriptional activatory protein BadR</fullName>
    </submittedName>
</protein>
<dbReference type="SUPFAM" id="SSF46785">
    <property type="entry name" value="Winged helix' DNA-binding domain"/>
    <property type="match status" value="1"/>
</dbReference>
<dbReference type="InterPro" id="IPR000835">
    <property type="entry name" value="HTH_MarR-typ"/>
</dbReference>
<keyword evidence="6" id="KW-1185">Reference proteome</keyword>
<evidence type="ECO:0000313" key="5">
    <source>
        <dbReference type="EMBL" id="SLN77436.1"/>
    </source>
</evidence>
<evidence type="ECO:0000256" key="3">
    <source>
        <dbReference type="ARBA" id="ARBA00023163"/>
    </source>
</evidence>
<feature type="domain" description="HTH marR-type" evidence="4">
    <location>
        <begin position="27"/>
        <end position="161"/>
    </location>
</feature>
<evidence type="ECO:0000256" key="1">
    <source>
        <dbReference type="ARBA" id="ARBA00023015"/>
    </source>
</evidence>
<dbReference type="PANTHER" id="PTHR33164:SF43">
    <property type="entry name" value="HTH-TYPE TRANSCRIPTIONAL REPRESSOR YETL"/>
    <property type="match status" value="1"/>
</dbReference>
<dbReference type="AlphaFoldDB" id="A0A1Y5U562"/>
<dbReference type="GO" id="GO:0003677">
    <property type="term" value="F:DNA binding"/>
    <property type="evidence" value="ECO:0007669"/>
    <property type="project" value="UniProtKB-KW"/>
</dbReference>
<dbReference type="Gene3D" id="1.10.10.10">
    <property type="entry name" value="Winged helix-like DNA-binding domain superfamily/Winged helix DNA-binding domain"/>
    <property type="match status" value="1"/>
</dbReference>
<name>A0A1Y5U562_9PROT</name>
<accession>A0A1Y5U562</accession>
<dbReference type="PROSITE" id="PS50995">
    <property type="entry name" value="HTH_MARR_2"/>
    <property type="match status" value="1"/>
</dbReference>
<dbReference type="SMART" id="SM00347">
    <property type="entry name" value="HTH_MARR"/>
    <property type="match status" value="1"/>
</dbReference>
<keyword evidence="2" id="KW-0238">DNA-binding</keyword>
<dbReference type="InterPro" id="IPR023187">
    <property type="entry name" value="Tscrpt_reg_MarR-type_CS"/>
</dbReference>
<dbReference type="Proteomes" id="UP000193200">
    <property type="component" value="Unassembled WGS sequence"/>
</dbReference>
<dbReference type="GO" id="GO:0003700">
    <property type="term" value="F:DNA-binding transcription factor activity"/>
    <property type="evidence" value="ECO:0007669"/>
    <property type="project" value="InterPro"/>
</dbReference>
<dbReference type="InterPro" id="IPR036390">
    <property type="entry name" value="WH_DNA-bd_sf"/>
</dbReference>
<dbReference type="RefSeq" id="WP_085885754.1">
    <property type="nucleotide sequence ID" value="NZ_FWFR01000007.1"/>
</dbReference>
<dbReference type="OrthoDB" id="7063965at2"/>
<dbReference type="InterPro" id="IPR039422">
    <property type="entry name" value="MarR/SlyA-like"/>
</dbReference>
<dbReference type="InParanoid" id="A0A1Y5U562"/>
<organism evidence="5 6">
    <name type="scientific">Oceanibacterium hippocampi</name>
    <dbReference type="NCBI Taxonomy" id="745714"/>
    <lineage>
        <taxon>Bacteria</taxon>
        <taxon>Pseudomonadati</taxon>
        <taxon>Pseudomonadota</taxon>
        <taxon>Alphaproteobacteria</taxon>
        <taxon>Sneathiellales</taxon>
        <taxon>Sneathiellaceae</taxon>
        <taxon>Oceanibacterium</taxon>
    </lineage>
</organism>
<reference evidence="5 6" key="1">
    <citation type="submission" date="2017-03" db="EMBL/GenBank/DDBJ databases">
        <authorList>
            <person name="Afonso C.L."/>
            <person name="Miller P.J."/>
            <person name="Scott M.A."/>
            <person name="Spackman E."/>
            <person name="Goraichik I."/>
            <person name="Dimitrov K.M."/>
            <person name="Suarez D.L."/>
            <person name="Swayne D.E."/>
        </authorList>
    </citation>
    <scope>NUCLEOTIDE SEQUENCE [LARGE SCALE GENOMIC DNA]</scope>
    <source>
        <strain evidence="5 6">CECT 7691</strain>
    </source>
</reference>
<evidence type="ECO:0000313" key="6">
    <source>
        <dbReference type="Proteomes" id="UP000193200"/>
    </source>
</evidence>
<sequence>MSELGSAAAGGDHVDLESGIRDDEKLELRLWLRLLTCSTMIERTVRRRLRARFDITLPRFDLLAQLDRAGGGLTMSALSTRMMVSNGNITGLTDRLVEEGLVRRETSETDRRSQTVALTPAGKRSFDAMTPSHGDWIHEAMSGLDRDDMQTLLSLLGKLKHSLKED</sequence>
<dbReference type="Pfam" id="PF01047">
    <property type="entry name" value="MarR"/>
    <property type="match status" value="1"/>
</dbReference>
<gene>
    <name evidence="5" type="primary">badR_4</name>
    <name evidence="5" type="ORF">OCH7691_04421</name>
</gene>
<proteinExistence type="predicted"/>
<dbReference type="PANTHER" id="PTHR33164">
    <property type="entry name" value="TRANSCRIPTIONAL REGULATOR, MARR FAMILY"/>
    <property type="match status" value="1"/>
</dbReference>
<evidence type="ECO:0000256" key="2">
    <source>
        <dbReference type="ARBA" id="ARBA00023125"/>
    </source>
</evidence>
<dbReference type="GO" id="GO:0006950">
    <property type="term" value="P:response to stress"/>
    <property type="evidence" value="ECO:0007669"/>
    <property type="project" value="TreeGrafter"/>
</dbReference>
<evidence type="ECO:0000259" key="4">
    <source>
        <dbReference type="PROSITE" id="PS50995"/>
    </source>
</evidence>